<reference evidence="7 8" key="1">
    <citation type="submission" date="2016-04" db="EMBL/GenBank/DDBJ databases">
        <title>The genome of Intoshia linei affirms orthonectids as highly simplified spiralians.</title>
        <authorList>
            <person name="Mikhailov K.V."/>
            <person name="Slusarev G.S."/>
            <person name="Nikitin M.A."/>
            <person name="Logacheva M.D."/>
            <person name="Penin A."/>
            <person name="Aleoshin V."/>
            <person name="Panchin Y.V."/>
        </authorList>
    </citation>
    <scope>NUCLEOTIDE SEQUENCE [LARGE SCALE GENOMIC DNA]</scope>
    <source>
        <strain evidence="7">Intl2013</strain>
        <tissue evidence="7">Whole animal</tissue>
    </source>
</reference>
<feature type="domain" description="AN1-type" evidence="6">
    <location>
        <begin position="522"/>
        <end position="569"/>
    </location>
</feature>
<proteinExistence type="predicted"/>
<dbReference type="SMART" id="SM00213">
    <property type="entry name" value="UBQ"/>
    <property type="match status" value="1"/>
</dbReference>
<keyword evidence="8" id="KW-1185">Reference proteome</keyword>
<dbReference type="Pfam" id="PF01428">
    <property type="entry name" value="zf-AN1"/>
    <property type="match status" value="1"/>
</dbReference>
<dbReference type="InterPro" id="IPR000626">
    <property type="entry name" value="Ubiquitin-like_dom"/>
</dbReference>
<dbReference type="Proteomes" id="UP000078046">
    <property type="component" value="Unassembled WGS sequence"/>
</dbReference>
<dbReference type="InterPro" id="IPR053061">
    <property type="entry name" value="AN1-type_zinc_finger"/>
</dbReference>
<dbReference type="PROSITE" id="PS51039">
    <property type="entry name" value="ZF_AN1"/>
    <property type="match status" value="1"/>
</dbReference>
<dbReference type="AlphaFoldDB" id="A0A177AY89"/>
<sequence>MEIKIETIVGKTFQLRVSPFETVLSLKTQIQQLKEIPISYINLIWNSEEMQNGKHLIDYGLHDGATIKMITTLKGGPITATNTRDILRGSYVDIMDILENTLDRAEKCSNDSTKKNDERLDSAASNIVTRSNTMKSNEASPFALVLFREGDNINYYRIMDEQFDEHIKIFDSHSSCSSVSSEQINADKVLKSKMSNLIKTIGNRKKKTLESLKPLEPLISLEKLESLGPSYYDESNTTLQDTSYSEFEKLSKKDDLMVLKDKIKHNAKIMHSIPTNSCSEMCKETISNLSTEIANISSVREPSVYNVVHHEMDISFNIVKPRIINGNNVKCSVQKPLISPFYVNQKETLIKVPDISDTNYKRVKSIENNYKKSISNVYHQGEKEDLNSKLPFTSINPVLGFGVPRRLTVSNPVTNFTQCSPETSIKLSNNSLVENYKKINRTVRNYSLPSNSLKNQPVTFLKQSRHQLDNNYSKLLSLNEYKPRIDSQVSTSRKSSDTVENCLSTTMNKKDYALPIISKTKHTKLDRCSVCRRKLGFTVKYDCRCNLWFCAQHRYPEMHKCTYDYKTQGKEIIKKNNPHVEAPKLPKI</sequence>
<dbReference type="SUPFAM" id="SSF118310">
    <property type="entry name" value="AN1-like Zinc finger"/>
    <property type="match status" value="1"/>
</dbReference>
<dbReference type="OrthoDB" id="756206at2759"/>
<evidence type="ECO:0000259" key="5">
    <source>
        <dbReference type="PROSITE" id="PS50053"/>
    </source>
</evidence>
<evidence type="ECO:0000313" key="7">
    <source>
        <dbReference type="EMBL" id="OAF66965.1"/>
    </source>
</evidence>
<dbReference type="Pfam" id="PF00240">
    <property type="entry name" value="ubiquitin"/>
    <property type="match status" value="1"/>
</dbReference>
<keyword evidence="3" id="KW-0862">Zinc</keyword>
<feature type="domain" description="Ubiquitin-like" evidence="5">
    <location>
        <begin position="1"/>
        <end position="76"/>
    </location>
</feature>
<comment type="caution">
    <text evidence="7">The sequence shown here is derived from an EMBL/GenBank/DDBJ whole genome shotgun (WGS) entry which is preliminary data.</text>
</comment>
<dbReference type="SMART" id="SM00154">
    <property type="entry name" value="ZnF_AN1"/>
    <property type="match status" value="1"/>
</dbReference>
<dbReference type="Gene3D" id="3.10.20.90">
    <property type="entry name" value="Phosphatidylinositol 3-kinase Catalytic Subunit, Chain A, domain 1"/>
    <property type="match status" value="1"/>
</dbReference>
<dbReference type="GO" id="GO:0008270">
    <property type="term" value="F:zinc ion binding"/>
    <property type="evidence" value="ECO:0007669"/>
    <property type="project" value="UniProtKB-KW"/>
</dbReference>
<dbReference type="PROSITE" id="PS50053">
    <property type="entry name" value="UBIQUITIN_2"/>
    <property type="match status" value="1"/>
</dbReference>
<accession>A0A177AY89</accession>
<evidence type="ECO:0000259" key="6">
    <source>
        <dbReference type="PROSITE" id="PS51039"/>
    </source>
</evidence>
<dbReference type="Gene3D" id="4.10.1110.10">
    <property type="entry name" value="AN1-like Zinc finger"/>
    <property type="match status" value="1"/>
</dbReference>
<dbReference type="EMBL" id="LWCA01000781">
    <property type="protein sequence ID" value="OAF66965.1"/>
    <property type="molecule type" value="Genomic_DNA"/>
</dbReference>
<dbReference type="SUPFAM" id="SSF54236">
    <property type="entry name" value="Ubiquitin-like"/>
    <property type="match status" value="1"/>
</dbReference>
<evidence type="ECO:0000256" key="1">
    <source>
        <dbReference type="ARBA" id="ARBA00022723"/>
    </source>
</evidence>
<dbReference type="InterPro" id="IPR000058">
    <property type="entry name" value="Znf_AN1"/>
</dbReference>
<evidence type="ECO:0000313" key="8">
    <source>
        <dbReference type="Proteomes" id="UP000078046"/>
    </source>
</evidence>
<name>A0A177AY89_9BILA</name>
<evidence type="ECO:0000256" key="2">
    <source>
        <dbReference type="ARBA" id="ARBA00022771"/>
    </source>
</evidence>
<dbReference type="InterPro" id="IPR035896">
    <property type="entry name" value="AN1-like_Znf"/>
</dbReference>
<dbReference type="PANTHER" id="PTHR46728:SF1">
    <property type="entry name" value="AN1-TYPE ZINC FINGER PROTEIN 4"/>
    <property type="match status" value="1"/>
</dbReference>
<keyword evidence="1" id="KW-0479">Metal-binding</keyword>
<evidence type="ECO:0000256" key="3">
    <source>
        <dbReference type="ARBA" id="ARBA00022833"/>
    </source>
</evidence>
<evidence type="ECO:0008006" key="9">
    <source>
        <dbReference type="Google" id="ProtNLM"/>
    </source>
</evidence>
<dbReference type="PANTHER" id="PTHR46728">
    <property type="entry name" value="AN1-TYPE ZINC FINGER PROTEIN 4"/>
    <property type="match status" value="1"/>
</dbReference>
<organism evidence="7 8">
    <name type="scientific">Intoshia linei</name>
    <dbReference type="NCBI Taxonomy" id="1819745"/>
    <lineage>
        <taxon>Eukaryota</taxon>
        <taxon>Metazoa</taxon>
        <taxon>Spiralia</taxon>
        <taxon>Lophotrochozoa</taxon>
        <taxon>Mesozoa</taxon>
        <taxon>Orthonectida</taxon>
        <taxon>Rhopaluridae</taxon>
        <taxon>Intoshia</taxon>
    </lineage>
</organism>
<gene>
    <name evidence="7" type="ORF">A3Q56_05296</name>
</gene>
<evidence type="ECO:0000256" key="4">
    <source>
        <dbReference type="PROSITE-ProRule" id="PRU00449"/>
    </source>
</evidence>
<dbReference type="InterPro" id="IPR029071">
    <property type="entry name" value="Ubiquitin-like_domsf"/>
</dbReference>
<keyword evidence="2 4" id="KW-0863">Zinc-finger</keyword>
<protein>
    <recommendedName>
        <fullName evidence="9">AN1-type zinc finger protein 4</fullName>
    </recommendedName>
</protein>